<feature type="compositionally biased region" description="Polar residues" evidence="1">
    <location>
        <begin position="202"/>
        <end position="211"/>
    </location>
</feature>
<keyword evidence="2" id="KW-0472">Membrane</keyword>
<evidence type="ECO:0000313" key="4">
    <source>
        <dbReference type="Proteomes" id="UP001148786"/>
    </source>
</evidence>
<feature type="transmembrane region" description="Helical" evidence="2">
    <location>
        <begin position="6"/>
        <end position="25"/>
    </location>
</feature>
<evidence type="ECO:0000256" key="2">
    <source>
        <dbReference type="SAM" id="Phobius"/>
    </source>
</evidence>
<dbReference type="EMBL" id="JANKHO010002985">
    <property type="protein sequence ID" value="KAJ3487070.1"/>
    <property type="molecule type" value="Genomic_DNA"/>
</dbReference>
<proteinExistence type="predicted"/>
<sequence>MFPVGDFNFVVAGIATFAATVGYACTRKMSGSLSGPAAQIVREELAREAVSQDKVLDSQEVIETQTNADSEMCSIQTPSTLGDTPIIPVFPAPTRKASLKRKIPHDGFDEPEKVCDLPTSFAEHESTRLQDVDKLGYPYNLANIYPNKRSRTPTAESEATTPALTPATTLDSITSQESSAADVQIPMVSQDPEPIIADSRSRASSNAFSCT</sequence>
<organism evidence="3 4">
    <name type="scientific">Agrocybe chaxingu</name>
    <dbReference type="NCBI Taxonomy" id="84603"/>
    <lineage>
        <taxon>Eukaryota</taxon>
        <taxon>Fungi</taxon>
        <taxon>Dikarya</taxon>
        <taxon>Basidiomycota</taxon>
        <taxon>Agaricomycotina</taxon>
        <taxon>Agaricomycetes</taxon>
        <taxon>Agaricomycetidae</taxon>
        <taxon>Agaricales</taxon>
        <taxon>Agaricineae</taxon>
        <taxon>Strophariaceae</taxon>
        <taxon>Agrocybe</taxon>
    </lineage>
</organism>
<keyword evidence="4" id="KW-1185">Reference proteome</keyword>
<accession>A0A9W8JPF8</accession>
<protein>
    <submittedName>
        <fullName evidence="3">Uncharacterized protein</fullName>
    </submittedName>
</protein>
<gene>
    <name evidence="3" type="ORF">NLJ89_g11750</name>
</gene>
<feature type="compositionally biased region" description="Polar residues" evidence="1">
    <location>
        <begin position="171"/>
        <end position="181"/>
    </location>
</feature>
<dbReference type="OrthoDB" id="2357150at2759"/>
<evidence type="ECO:0000256" key="1">
    <source>
        <dbReference type="SAM" id="MobiDB-lite"/>
    </source>
</evidence>
<feature type="compositionally biased region" description="Low complexity" evidence="1">
    <location>
        <begin position="152"/>
        <end position="170"/>
    </location>
</feature>
<name>A0A9W8JPF8_9AGAR</name>
<keyword evidence="2" id="KW-0812">Transmembrane</keyword>
<feature type="region of interest" description="Disordered" evidence="1">
    <location>
        <begin position="145"/>
        <end position="211"/>
    </location>
</feature>
<dbReference type="AlphaFoldDB" id="A0A9W8JPF8"/>
<dbReference type="Proteomes" id="UP001148786">
    <property type="component" value="Unassembled WGS sequence"/>
</dbReference>
<keyword evidence="2" id="KW-1133">Transmembrane helix</keyword>
<evidence type="ECO:0000313" key="3">
    <source>
        <dbReference type="EMBL" id="KAJ3487070.1"/>
    </source>
</evidence>
<comment type="caution">
    <text evidence="3">The sequence shown here is derived from an EMBL/GenBank/DDBJ whole genome shotgun (WGS) entry which is preliminary data.</text>
</comment>
<reference evidence="3" key="1">
    <citation type="submission" date="2022-07" db="EMBL/GenBank/DDBJ databases">
        <title>Genome Sequence of Agrocybe chaxingu.</title>
        <authorList>
            <person name="Buettner E."/>
        </authorList>
    </citation>
    <scope>NUCLEOTIDE SEQUENCE</scope>
    <source>
        <strain evidence="3">MP-N11</strain>
    </source>
</reference>